<accession>A0A7X0YKL4</accession>
<keyword evidence="5" id="KW-0677">Repeat</keyword>
<evidence type="ECO:0000256" key="1">
    <source>
        <dbReference type="ARBA" id="ARBA00004168"/>
    </source>
</evidence>
<name>A0A7X0YKL4_9LIST</name>
<evidence type="ECO:0000256" key="2">
    <source>
        <dbReference type="ARBA" id="ARBA00022512"/>
    </source>
</evidence>
<dbReference type="EMBL" id="JAARXI010000003">
    <property type="protein sequence ID" value="MBC2116201.1"/>
    <property type="molecule type" value="Genomic_DNA"/>
</dbReference>
<keyword evidence="2" id="KW-0134">Cell wall</keyword>
<evidence type="ECO:0000313" key="10">
    <source>
        <dbReference type="EMBL" id="MBC2116201.1"/>
    </source>
</evidence>
<dbReference type="InterPro" id="IPR009459">
    <property type="entry name" value="MucBP_dom"/>
</dbReference>
<dbReference type="NCBIfam" id="TIGR01167">
    <property type="entry name" value="LPXTG_anchor"/>
    <property type="match status" value="1"/>
</dbReference>
<protein>
    <submittedName>
        <fullName evidence="10">LPXTG cell wall anchor domain-containing protein</fullName>
    </submittedName>
</protein>
<evidence type="ECO:0000256" key="5">
    <source>
        <dbReference type="ARBA" id="ARBA00022737"/>
    </source>
</evidence>
<evidence type="ECO:0000256" key="7">
    <source>
        <dbReference type="SAM" id="MobiDB-lite"/>
    </source>
</evidence>
<feature type="domain" description="Gram-positive cocci surface proteins LPxTG" evidence="9">
    <location>
        <begin position="692"/>
        <end position="723"/>
    </location>
</feature>
<dbReference type="AlphaFoldDB" id="A0A7X0YKL4"/>
<dbReference type="InterPro" id="IPR019931">
    <property type="entry name" value="LPXTG_anchor"/>
</dbReference>
<dbReference type="Pfam" id="PF00746">
    <property type="entry name" value="Gram_pos_anchor"/>
    <property type="match status" value="1"/>
</dbReference>
<dbReference type="PROSITE" id="PS50847">
    <property type="entry name" value="GRAM_POS_ANCHORING"/>
    <property type="match status" value="1"/>
</dbReference>
<evidence type="ECO:0000256" key="4">
    <source>
        <dbReference type="ARBA" id="ARBA00022729"/>
    </source>
</evidence>
<dbReference type="Gene3D" id="3.10.20.320">
    <property type="entry name" value="Putative peptidoglycan bound protein (lpxtg motif)"/>
    <property type="match status" value="4"/>
</dbReference>
<evidence type="ECO:0000256" key="3">
    <source>
        <dbReference type="ARBA" id="ARBA00022525"/>
    </source>
</evidence>
<feature type="transmembrane region" description="Helical" evidence="8">
    <location>
        <begin position="700"/>
        <end position="719"/>
    </location>
</feature>
<dbReference type="InterPro" id="IPR032675">
    <property type="entry name" value="LRR_dom_sf"/>
</dbReference>
<dbReference type="RefSeq" id="WP_185535295.1">
    <property type="nucleotide sequence ID" value="NZ_JAARXI010000003.1"/>
</dbReference>
<evidence type="ECO:0000256" key="6">
    <source>
        <dbReference type="ARBA" id="ARBA00023088"/>
    </source>
</evidence>
<proteinExistence type="predicted"/>
<evidence type="ECO:0000313" key="11">
    <source>
        <dbReference type="Proteomes" id="UP000529446"/>
    </source>
</evidence>
<comment type="caution">
    <text evidence="10">The sequence shown here is derived from an EMBL/GenBank/DDBJ whole genome shotgun (WGS) entry which is preliminary data.</text>
</comment>
<comment type="subcellular location">
    <subcellularLocation>
        <location evidence="1">Secreted</location>
        <location evidence="1">Cell wall</location>
        <topology evidence="1">Peptidoglycan-anchor</topology>
    </subcellularLocation>
</comment>
<keyword evidence="4" id="KW-0732">Signal</keyword>
<gene>
    <name evidence="10" type="ORF">HCB06_06155</name>
</gene>
<evidence type="ECO:0000256" key="8">
    <source>
        <dbReference type="SAM" id="Phobius"/>
    </source>
</evidence>
<keyword evidence="8" id="KW-1133">Transmembrane helix</keyword>
<keyword evidence="6" id="KW-0572">Peptidoglycan-anchor</keyword>
<evidence type="ECO:0000259" key="9">
    <source>
        <dbReference type="PROSITE" id="PS50847"/>
    </source>
</evidence>
<feature type="compositionally biased region" description="Polar residues" evidence="7">
    <location>
        <begin position="642"/>
        <end position="672"/>
    </location>
</feature>
<dbReference type="Gene3D" id="3.80.10.10">
    <property type="entry name" value="Ribonuclease Inhibitor"/>
    <property type="match status" value="1"/>
</dbReference>
<dbReference type="Pfam" id="PF06458">
    <property type="entry name" value="MucBP"/>
    <property type="match status" value="4"/>
</dbReference>
<dbReference type="Proteomes" id="UP000529446">
    <property type="component" value="Unassembled WGS sequence"/>
</dbReference>
<feature type="region of interest" description="Disordered" evidence="7">
    <location>
        <begin position="626"/>
        <end position="672"/>
    </location>
</feature>
<sequence>MTKRRGKTSIIGMVAVWTGMSVLAPLHPIALTTSGEDAQIPTRAVAPTSEEVVQDWMPDARLRQSVQLALGLADENEITKESMRQLTTLENINASSLTGLEYAVNLRSVDIGFYTDFEGKPAVYKSTITDFSPLYGLHNLRGIGLSGDFSSALLGQLFSHVSTITGIYMYNNAVLQDLNWMAGIPSNHTIALTLQGGGFYGDEVQVTDFSGLDNRSLSGIVIYSSTIKKIPTSTFNPEHSVRLFHGQVSDYSRLGNMKLVDISAQDIRHVPAKIVGDRVVAKNPIQLPEGFPAMARKNFGLYFLSYDTATQEMSIDMETFALAHDNYLKTSYGYTYNRDGKIFNAGGTIIMDVEAPPVTVQYRDTEGISIHDDSVLIGLYTDPYTSAAATIPGYTLKTSPANATGTYSEKAQTVTYVYEKIATQPVTVQYVDEQGVRIAPTEVLTGDFGKVYTSKAQHIAGYVLIEKPMNATGVFTEQAQTVTYVYHKQTAQPVTVQYVDESGASIASQETLTGEFGQPYTSKGKKLTGYVLTETPANATGIFTGQAQMVTYVYHKQTAQPVTVQYVDESGTAIAPQDILTGNFGQSYTSKAKVLSGYVLTETPTNATGVFTDQAQTVRYRYQKTALPAPDTDPSPPDTSTNGPGDSPSTQQPITSDTNSKGTILAPSATTQRQAIPPVLEVPVAKKAIETLPSTGDKNASSGILVAGISSLLAGIWLLRRRS</sequence>
<organism evidence="10 11">
    <name type="scientific">Listeria booriae</name>
    <dbReference type="NCBI Taxonomy" id="1552123"/>
    <lineage>
        <taxon>Bacteria</taxon>
        <taxon>Bacillati</taxon>
        <taxon>Bacillota</taxon>
        <taxon>Bacilli</taxon>
        <taxon>Bacillales</taxon>
        <taxon>Listeriaceae</taxon>
        <taxon>Listeria</taxon>
    </lineage>
</organism>
<keyword evidence="8" id="KW-0812">Transmembrane</keyword>
<keyword evidence="8" id="KW-0472">Membrane</keyword>
<reference evidence="10 11" key="1">
    <citation type="submission" date="2020-03" db="EMBL/GenBank/DDBJ databases">
        <title>Soil Listeria distribution.</title>
        <authorList>
            <person name="Liao J."/>
            <person name="Wiedmann M."/>
        </authorList>
    </citation>
    <scope>NUCLEOTIDE SEQUENCE [LARGE SCALE GENOMIC DNA]</scope>
    <source>
        <strain evidence="10 11">FSL L7-0360</strain>
    </source>
</reference>
<keyword evidence="3" id="KW-0964">Secreted</keyword>